<sequence>MHFIKEIPHDSMRISLFEWNSKYILKFEAPNLEQSYKFSVLDFSSQKEIEELAKSSSFQEFVLQNFHSMYNEMNKHLD</sequence>
<proteinExistence type="predicted"/>
<dbReference type="Proteomes" id="UP000289455">
    <property type="component" value="Unassembled WGS sequence"/>
</dbReference>
<protein>
    <submittedName>
        <fullName evidence="1">Uncharacterized protein</fullName>
    </submittedName>
</protein>
<dbReference type="AlphaFoldDB" id="A0A4Q1C2L0"/>
<comment type="caution">
    <text evidence="1">The sequence shown here is derived from an EMBL/GenBank/DDBJ whole genome shotgun (WGS) entry which is preliminary data.</text>
</comment>
<dbReference type="RefSeq" id="WP_129025663.1">
    <property type="nucleotide sequence ID" value="NZ_SDHY01000001.1"/>
</dbReference>
<keyword evidence="2" id="KW-1185">Reference proteome</keyword>
<dbReference type="OrthoDB" id="1467713at2"/>
<evidence type="ECO:0000313" key="1">
    <source>
        <dbReference type="EMBL" id="RXK52418.1"/>
    </source>
</evidence>
<organism evidence="1 2">
    <name type="scientific">Aquirufa rosea</name>
    <dbReference type="NCBI Taxonomy" id="2509241"/>
    <lineage>
        <taxon>Bacteria</taxon>
        <taxon>Pseudomonadati</taxon>
        <taxon>Bacteroidota</taxon>
        <taxon>Cytophagia</taxon>
        <taxon>Cytophagales</taxon>
        <taxon>Flectobacillaceae</taxon>
        <taxon>Aquirufa</taxon>
    </lineage>
</organism>
<dbReference type="EMBL" id="SDHY01000001">
    <property type="protein sequence ID" value="RXK52418.1"/>
    <property type="molecule type" value="Genomic_DNA"/>
</dbReference>
<name>A0A4Q1C2L0_9BACT</name>
<evidence type="ECO:0000313" key="2">
    <source>
        <dbReference type="Proteomes" id="UP000289455"/>
    </source>
</evidence>
<reference evidence="1 2" key="1">
    <citation type="submission" date="2019-01" db="EMBL/GenBank/DDBJ databases">
        <title>Cytophagaceae bacterium strain CAR-16.</title>
        <authorList>
            <person name="Chen W.-M."/>
        </authorList>
    </citation>
    <scope>NUCLEOTIDE SEQUENCE [LARGE SCALE GENOMIC DNA]</scope>
    <source>
        <strain evidence="1 2">CAR-16</strain>
    </source>
</reference>
<gene>
    <name evidence="1" type="ORF">ESB04_01855</name>
</gene>
<accession>A0A4Q1C2L0</accession>